<accession>A0A5B8Y6F1</accession>
<dbReference type="InterPro" id="IPR006140">
    <property type="entry name" value="D-isomer_DH_NAD-bd"/>
</dbReference>
<evidence type="ECO:0000256" key="2">
    <source>
        <dbReference type="ARBA" id="ARBA00023002"/>
    </source>
</evidence>
<feature type="domain" description="D-isomer specific 2-hydroxyacid dehydrogenase catalytic" evidence="5">
    <location>
        <begin position="27"/>
        <end position="322"/>
    </location>
</feature>
<keyword evidence="8" id="KW-1185">Reference proteome</keyword>
<dbReference type="PROSITE" id="PS00671">
    <property type="entry name" value="D_2_HYDROXYACID_DH_3"/>
    <property type="match status" value="1"/>
</dbReference>
<dbReference type="SUPFAM" id="SSF52283">
    <property type="entry name" value="Formate/glycerate dehydrogenase catalytic domain-like"/>
    <property type="match status" value="1"/>
</dbReference>
<dbReference type="InterPro" id="IPR050418">
    <property type="entry name" value="D-iso_2-hydroxyacid_DH_PdxB"/>
</dbReference>
<dbReference type="PANTHER" id="PTHR43761:SF1">
    <property type="entry name" value="D-ISOMER SPECIFIC 2-HYDROXYACID DEHYDROGENASE CATALYTIC DOMAIN-CONTAINING PROTEIN-RELATED"/>
    <property type="match status" value="1"/>
</dbReference>
<dbReference type="CDD" id="cd12162">
    <property type="entry name" value="2-Hacid_dh_4"/>
    <property type="match status" value="1"/>
</dbReference>
<dbReference type="OrthoDB" id="9793626at2"/>
<dbReference type="InterPro" id="IPR006139">
    <property type="entry name" value="D-isomer_2_OHA_DH_cat_dom"/>
</dbReference>
<dbReference type="EMBL" id="CP041186">
    <property type="protein sequence ID" value="QDG50405.1"/>
    <property type="molecule type" value="Genomic_DNA"/>
</dbReference>
<dbReference type="InterPro" id="IPR036291">
    <property type="entry name" value="NAD(P)-bd_dom_sf"/>
</dbReference>
<proteinExistence type="inferred from homology"/>
<evidence type="ECO:0000313" key="7">
    <source>
        <dbReference type="EMBL" id="QDG50405.1"/>
    </source>
</evidence>
<dbReference type="FunFam" id="3.40.50.720:FF:000203">
    <property type="entry name" value="D-3-phosphoglycerate dehydrogenase (SerA)"/>
    <property type="match status" value="1"/>
</dbReference>
<evidence type="ECO:0000313" key="8">
    <source>
        <dbReference type="Proteomes" id="UP000315995"/>
    </source>
</evidence>
<dbReference type="PANTHER" id="PTHR43761">
    <property type="entry name" value="D-ISOMER SPECIFIC 2-HYDROXYACID DEHYDROGENASE FAMILY PROTEIN (AFU_ORTHOLOGUE AFUA_1G13630)"/>
    <property type="match status" value="1"/>
</dbReference>
<protein>
    <submittedName>
        <fullName evidence="7">D-2-hydroxyacid dehydrogenase</fullName>
    </submittedName>
</protein>
<evidence type="ECO:0000259" key="6">
    <source>
        <dbReference type="Pfam" id="PF02826"/>
    </source>
</evidence>
<gene>
    <name evidence="7" type="ORF">FIV42_06555</name>
</gene>
<dbReference type="PROSITE" id="PS00670">
    <property type="entry name" value="D_2_HYDROXYACID_DH_2"/>
    <property type="match status" value="1"/>
</dbReference>
<dbReference type="SUPFAM" id="SSF51735">
    <property type="entry name" value="NAD(P)-binding Rossmann-fold domains"/>
    <property type="match status" value="1"/>
</dbReference>
<dbReference type="AlphaFoldDB" id="A0A4Y6PRI8"/>
<dbReference type="Gene3D" id="3.40.50.720">
    <property type="entry name" value="NAD(P)-binding Rossmann-like Domain"/>
    <property type="match status" value="2"/>
</dbReference>
<dbReference type="Proteomes" id="UP000315995">
    <property type="component" value="Chromosome"/>
</dbReference>
<comment type="similarity">
    <text evidence="1 4">Belongs to the D-isomer specific 2-hydroxyacid dehydrogenase family.</text>
</comment>
<dbReference type="Pfam" id="PF00389">
    <property type="entry name" value="2-Hacid_dh"/>
    <property type="match status" value="1"/>
</dbReference>
<dbReference type="GO" id="GO:0051287">
    <property type="term" value="F:NAD binding"/>
    <property type="evidence" value="ECO:0007669"/>
    <property type="project" value="InterPro"/>
</dbReference>
<name>A0A4Y6PRI8_PERCE</name>
<keyword evidence="2 4" id="KW-0560">Oxidoreductase</keyword>
<dbReference type="RefSeq" id="WP_141196898.1">
    <property type="nucleotide sequence ID" value="NZ_CP041186.1"/>
</dbReference>
<feature type="domain" description="D-isomer specific 2-hydroxyacid dehydrogenase NAD-binding" evidence="6">
    <location>
        <begin position="111"/>
        <end position="291"/>
    </location>
</feature>
<evidence type="ECO:0000259" key="5">
    <source>
        <dbReference type="Pfam" id="PF00389"/>
    </source>
</evidence>
<sequence length="324" mass="35331">MKKRPNIVVLDGYTLNPGDVPWSPVEALADLTVYDRTPDDQVLERARHADILLTNKTPVSGELIDQLDRLAFISVLATGYDVVDVEAAKERGIPVSNVPEYGTDSVAQHTFALILELTNHVALHHAAVRKGAWQESGDFCFWRKPVVELAGKTLGIVGLGKIGRRVAQMGHAFGMRVVGSSRSQKDALPYDDFSWLDTNELFATSDVVSLHCPLTDKTERMVDADLLASMKESAFLVNTARGALVDQEALADALRTGELAGAAVDVVDREPIVDANPLLDAPNCIITPHMAWASVEARRRLMRMTADNVEAFLAGEPRNVVNAQ</sequence>
<accession>A0A4Y6PRI8</accession>
<evidence type="ECO:0000256" key="3">
    <source>
        <dbReference type="ARBA" id="ARBA00023027"/>
    </source>
</evidence>
<evidence type="ECO:0000256" key="1">
    <source>
        <dbReference type="ARBA" id="ARBA00005854"/>
    </source>
</evidence>
<dbReference type="GO" id="GO:0016616">
    <property type="term" value="F:oxidoreductase activity, acting on the CH-OH group of donors, NAD or NADP as acceptor"/>
    <property type="evidence" value="ECO:0007669"/>
    <property type="project" value="InterPro"/>
</dbReference>
<evidence type="ECO:0000256" key="4">
    <source>
        <dbReference type="RuleBase" id="RU003719"/>
    </source>
</evidence>
<reference evidence="7 8" key="1">
    <citation type="submission" date="2019-06" db="EMBL/GenBank/DDBJ databases">
        <title>Persicimonas caeni gen. nov., sp. nov., a predatory bacterium isolated from solar saltern.</title>
        <authorList>
            <person name="Wang S."/>
        </authorList>
    </citation>
    <scope>NUCLEOTIDE SEQUENCE [LARGE SCALE GENOMIC DNA]</scope>
    <source>
        <strain evidence="7 8">YN101</strain>
    </source>
</reference>
<keyword evidence="3" id="KW-0520">NAD</keyword>
<dbReference type="Pfam" id="PF02826">
    <property type="entry name" value="2-Hacid_dh_C"/>
    <property type="match status" value="1"/>
</dbReference>
<dbReference type="InterPro" id="IPR029753">
    <property type="entry name" value="D-isomer_DH_CS"/>
</dbReference>
<organism evidence="7 8">
    <name type="scientific">Persicimonas caeni</name>
    <dbReference type="NCBI Taxonomy" id="2292766"/>
    <lineage>
        <taxon>Bacteria</taxon>
        <taxon>Deltaproteobacteria</taxon>
        <taxon>Bradymonadales</taxon>
        <taxon>Bradymonadaceae</taxon>
        <taxon>Persicimonas</taxon>
    </lineage>
</organism>